<keyword evidence="1" id="KW-0732">Signal</keyword>
<dbReference type="Gene3D" id="3.40.50.1820">
    <property type="entry name" value="alpha/beta hydrolase"/>
    <property type="match status" value="1"/>
</dbReference>
<accession>A0A4S8RHI2</accession>
<dbReference type="EMBL" id="SNTZ01000011">
    <property type="protein sequence ID" value="THV57817.1"/>
    <property type="molecule type" value="Genomic_DNA"/>
</dbReference>
<dbReference type="PANTHER" id="PTHR43037:SF1">
    <property type="entry name" value="BLL1128 PROTEIN"/>
    <property type="match status" value="1"/>
</dbReference>
<keyword evidence="4" id="KW-1185">Reference proteome</keyword>
<dbReference type="OrthoDB" id="9764953at2"/>
<organism evidence="3 4">
    <name type="scientific">Flagellimonas alvinocaridis</name>
    <dbReference type="NCBI Taxonomy" id="2530200"/>
    <lineage>
        <taxon>Bacteria</taxon>
        <taxon>Pseudomonadati</taxon>
        <taxon>Bacteroidota</taxon>
        <taxon>Flavobacteriia</taxon>
        <taxon>Flavobacteriales</taxon>
        <taxon>Flavobacteriaceae</taxon>
        <taxon>Flagellimonas</taxon>
    </lineage>
</organism>
<evidence type="ECO:0000259" key="2">
    <source>
        <dbReference type="Pfam" id="PF02230"/>
    </source>
</evidence>
<gene>
    <name evidence="3" type="ORF">EZV76_14265</name>
</gene>
<name>A0A4S8RHI2_9FLAO</name>
<proteinExistence type="predicted"/>
<dbReference type="InterPro" id="IPR029058">
    <property type="entry name" value="AB_hydrolase_fold"/>
</dbReference>
<reference evidence="3 4" key="1">
    <citation type="submission" date="2019-03" db="EMBL/GenBank/DDBJ databases">
        <title>Muricauda SCR12 sp.nov, a marine bacterium isolated from Pacific Ocean:the Okinawa trough.</title>
        <authorList>
            <person name="Liu L."/>
        </authorList>
    </citation>
    <scope>NUCLEOTIDE SEQUENCE [LARGE SCALE GENOMIC DNA]</scope>
    <source>
        <strain evidence="3 4">SCR12</strain>
    </source>
</reference>
<evidence type="ECO:0000313" key="3">
    <source>
        <dbReference type="EMBL" id="THV57817.1"/>
    </source>
</evidence>
<dbReference type="InterPro" id="IPR050955">
    <property type="entry name" value="Plant_Biomass_Hydrol_Est"/>
</dbReference>
<dbReference type="SUPFAM" id="SSF53474">
    <property type="entry name" value="alpha/beta-Hydrolases"/>
    <property type="match status" value="1"/>
</dbReference>
<protein>
    <submittedName>
        <fullName evidence="3">Phospholipase</fullName>
    </submittedName>
</protein>
<comment type="caution">
    <text evidence="3">The sequence shown here is derived from an EMBL/GenBank/DDBJ whole genome shotgun (WGS) entry which is preliminary data.</text>
</comment>
<sequence length="251" mass="28673">MAIALFCNTILAQEYAAYQQDYFIKKGDSLPYRILLPKDYDASKSYPLLIFLHGSGERGNDNKAQLMHGASLFLENQNRDAYQSIVVFPQCRANSSWARIGVEGEFPNREFVFYKKSEPTKDMLLLEGLIKHLKKDYRLKRDQLYVGGLSMGGMGTFELVRRNPRMFAAAFPICGGANPEISKRLKKLDWWVFHGSDDKSVPEKYSAQMVEAMKQKGINVKYSVYPGVGHNSWDNAFAEPELLSWLFSKSR</sequence>
<dbReference type="PANTHER" id="PTHR43037">
    <property type="entry name" value="UNNAMED PRODUCT-RELATED"/>
    <property type="match status" value="1"/>
</dbReference>
<evidence type="ECO:0000313" key="4">
    <source>
        <dbReference type="Proteomes" id="UP000310406"/>
    </source>
</evidence>
<dbReference type="AlphaFoldDB" id="A0A4S8RHI2"/>
<dbReference type="Pfam" id="PF02230">
    <property type="entry name" value="Abhydrolase_2"/>
    <property type="match status" value="1"/>
</dbReference>
<dbReference type="InterPro" id="IPR003140">
    <property type="entry name" value="PLipase/COase/thioEstase"/>
</dbReference>
<dbReference type="Proteomes" id="UP000310406">
    <property type="component" value="Unassembled WGS sequence"/>
</dbReference>
<evidence type="ECO:0000256" key="1">
    <source>
        <dbReference type="ARBA" id="ARBA00022729"/>
    </source>
</evidence>
<dbReference type="GO" id="GO:0016787">
    <property type="term" value="F:hydrolase activity"/>
    <property type="evidence" value="ECO:0007669"/>
    <property type="project" value="InterPro"/>
</dbReference>
<feature type="domain" description="Phospholipase/carboxylesterase/thioesterase" evidence="2">
    <location>
        <begin position="43"/>
        <end position="237"/>
    </location>
</feature>